<evidence type="ECO:0000313" key="2">
    <source>
        <dbReference type="Proteomes" id="UP001379533"/>
    </source>
</evidence>
<proteinExistence type="predicted"/>
<accession>A0ABZ2KK67</accession>
<dbReference type="Proteomes" id="UP001379533">
    <property type="component" value="Chromosome"/>
</dbReference>
<evidence type="ECO:0000313" key="1">
    <source>
        <dbReference type="EMBL" id="WXA98002.1"/>
    </source>
</evidence>
<protein>
    <submittedName>
        <fullName evidence="1">Uncharacterized protein</fullName>
    </submittedName>
</protein>
<reference evidence="1 2" key="1">
    <citation type="submission" date="2021-12" db="EMBL/GenBank/DDBJ databases">
        <title>Discovery of the Pendulisporaceae a myxobacterial family with distinct sporulation behavior and unique specialized metabolism.</title>
        <authorList>
            <person name="Garcia R."/>
            <person name="Popoff A."/>
            <person name="Bader C.D."/>
            <person name="Loehr J."/>
            <person name="Walesch S."/>
            <person name="Walt C."/>
            <person name="Boldt J."/>
            <person name="Bunk B."/>
            <person name="Haeckl F.J.F.P.J."/>
            <person name="Gunesch A.P."/>
            <person name="Birkelbach J."/>
            <person name="Nuebel U."/>
            <person name="Pietschmann T."/>
            <person name="Bach T."/>
            <person name="Mueller R."/>
        </authorList>
    </citation>
    <scope>NUCLEOTIDE SEQUENCE [LARGE SCALE GENOMIC DNA]</scope>
    <source>
        <strain evidence="1 2">MSr12523</strain>
    </source>
</reference>
<dbReference type="RefSeq" id="WP_394848619.1">
    <property type="nucleotide sequence ID" value="NZ_CP089982.1"/>
</dbReference>
<gene>
    <name evidence="1" type="ORF">LZC95_14315</name>
</gene>
<sequence length="463" mass="51887">MKTFFIVRVLDVNYAAFAAKNAAISVDGGAARPMTPTRQPGVFEIELPEGTSTLEVNVEHPGFWPARQRLRVQQGPLPVLNWDGPQEINSRNLEAHTRGADANVVLNIVLGQLKDARAQVEQVFPADHLSPERGHIRDLDASILNPRGTGWGRLRHTVRNQQLADGKLFFAHRATVPKLIAIYRPPRMFVQFQRDGKDPFGNSIPYHIFFHPSTSKFTGAYPFSAQYIDLVARYVLYRQVHNVGKAMANQHFVSGKRCVFVFPVGSASESFGSLPNQTELLRLLQEVNYWLQRMDGISFPINPVGHCAVSGFSAGCAAVRHVLESSYGPFDRQHLREVYGLDLFQHGGIQELAGTLRHWFRNGADGRKLRIYTQSRDWFVNLRALLPNPGITSGPSNAVEEDTASSTLLYCPADRFWADMVKEVVVRPELGDFDNVPPAYDQVHQMVPTLFMSHALKLSTFTD</sequence>
<dbReference type="EMBL" id="CP089982">
    <property type="protein sequence ID" value="WXA98002.1"/>
    <property type="molecule type" value="Genomic_DNA"/>
</dbReference>
<name>A0ABZ2KK67_9BACT</name>
<keyword evidence="2" id="KW-1185">Reference proteome</keyword>
<organism evidence="1 2">
    <name type="scientific">Pendulispora brunnea</name>
    <dbReference type="NCBI Taxonomy" id="2905690"/>
    <lineage>
        <taxon>Bacteria</taxon>
        <taxon>Pseudomonadati</taxon>
        <taxon>Myxococcota</taxon>
        <taxon>Myxococcia</taxon>
        <taxon>Myxococcales</taxon>
        <taxon>Sorangiineae</taxon>
        <taxon>Pendulisporaceae</taxon>
        <taxon>Pendulispora</taxon>
    </lineage>
</organism>